<evidence type="ECO:0000256" key="1">
    <source>
        <dbReference type="SAM" id="MobiDB-lite"/>
    </source>
</evidence>
<feature type="non-terminal residue" evidence="2">
    <location>
        <position position="76"/>
    </location>
</feature>
<comment type="caution">
    <text evidence="2">The sequence shown here is derived from an EMBL/GenBank/DDBJ whole genome shotgun (WGS) entry which is preliminary data.</text>
</comment>
<keyword evidence="3" id="KW-1185">Reference proteome</keyword>
<proteinExistence type="predicted"/>
<gene>
    <name evidence="2" type="ORF">Golob_025333</name>
</gene>
<sequence>MPRTVSTIRIHHELTPSKHSGDAAAVNRNMLAADHHNVAVPPHGSHGVLKKGRITPSGPSHRGNTIPIYNTRHDGV</sequence>
<name>A0A7J8NHP4_9ROSI</name>
<organism evidence="2 3">
    <name type="scientific">Gossypium lobatum</name>
    <dbReference type="NCBI Taxonomy" id="34289"/>
    <lineage>
        <taxon>Eukaryota</taxon>
        <taxon>Viridiplantae</taxon>
        <taxon>Streptophyta</taxon>
        <taxon>Embryophyta</taxon>
        <taxon>Tracheophyta</taxon>
        <taxon>Spermatophyta</taxon>
        <taxon>Magnoliopsida</taxon>
        <taxon>eudicotyledons</taxon>
        <taxon>Gunneridae</taxon>
        <taxon>Pentapetalae</taxon>
        <taxon>rosids</taxon>
        <taxon>malvids</taxon>
        <taxon>Malvales</taxon>
        <taxon>Malvaceae</taxon>
        <taxon>Malvoideae</taxon>
        <taxon>Gossypium</taxon>
    </lineage>
</organism>
<protein>
    <submittedName>
        <fullName evidence="2">Uncharacterized protein</fullName>
    </submittedName>
</protein>
<evidence type="ECO:0000313" key="3">
    <source>
        <dbReference type="Proteomes" id="UP000593572"/>
    </source>
</evidence>
<dbReference type="Proteomes" id="UP000593572">
    <property type="component" value="Unassembled WGS sequence"/>
</dbReference>
<feature type="region of interest" description="Disordered" evidence="1">
    <location>
        <begin position="40"/>
        <end position="76"/>
    </location>
</feature>
<evidence type="ECO:0000313" key="2">
    <source>
        <dbReference type="EMBL" id="MBA0576363.1"/>
    </source>
</evidence>
<reference evidence="2 3" key="1">
    <citation type="journal article" date="2019" name="Genome Biol. Evol.">
        <title>Insights into the evolution of the New World diploid cottons (Gossypium, subgenus Houzingenia) based on genome sequencing.</title>
        <authorList>
            <person name="Grover C.E."/>
            <person name="Arick M.A. 2nd"/>
            <person name="Thrash A."/>
            <person name="Conover J.L."/>
            <person name="Sanders W.S."/>
            <person name="Peterson D.G."/>
            <person name="Frelichowski J.E."/>
            <person name="Scheffler J.A."/>
            <person name="Scheffler B.E."/>
            <person name="Wendel J.F."/>
        </authorList>
    </citation>
    <scope>NUCLEOTIDE SEQUENCE [LARGE SCALE GENOMIC DNA]</scope>
    <source>
        <strain evidence="2">157</strain>
        <tissue evidence="2">Leaf</tissue>
    </source>
</reference>
<dbReference type="AlphaFoldDB" id="A0A7J8NHP4"/>
<accession>A0A7J8NHP4</accession>
<dbReference type="EMBL" id="JABEZX010345904">
    <property type="protein sequence ID" value="MBA0576363.1"/>
    <property type="molecule type" value="Genomic_DNA"/>
</dbReference>